<dbReference type="Proteomes" id="UP000224987">
    <property type="component" value="Segment"/>
</dbReference>
<organism evidence="1 2">
    <name type="scientific">Lactococcus phage LW81</name>
    <dbReference type="NCBI Taxonomy" id="1965482"/>
    <lineage>
        <taxon>Viruses</taxon>
        <taxon>Duplodnaviria</taxon>
        <taxon>Heunggongvirae</taxon>
        <taxon>Uroviricota</taxon>
        <taxon>Caudoviricetes</taxon>
        <taxon>Audreyjarvisvirus</taxon>
        <taxon>Audreyjarvisvirus LW81</taxon>
    </lineage>
</organism>
<dbReference type="EMBL" id="KY554777">
    <property type="protein sequence ID" value="ARM67592.1"/>
    <property type="molecule type" value="Genomic_DNA"/>
</dbReference>
<keyword evidence="2" id="KW-1185">Reference proteome</keyword>
<gene>
    <name evidence="1" type="ORF">LW81_022</name>
</gene>
<reference evidence="1 2" key="1">
    <citation type="journal article" date="2017" name="Viruses">
        <title>Phage Biodiversity in Artisanal Cheese Wheys Reflects the Complexity of the Fermentation Process.</title>
        <authorList>
            <person name="Mahony J."/>
            <person name="Moscarelli A."/>
            <person name="Kelleher P."/>
            <person name="Lugli G.A."/>
            <person name="Ventura M."/>
            <person name="Settanni L."/>
            <person name="van Sinderen D."/>
        </authorList>
    </citation>
    <scope>NUCLEOTIDE SEQUENCE [LARGE SCALE GENOMIC DNA]</scope>
</reference>
<accession>A0A1W6JN17</accession>
<sequence length="53" mass="6405">MNVKELIKELEKFDEDMEVQYDDTDEYNTIPLTEVYIRRECYDLSEKNVVALN</sequence>
<evidence type="ECO:0000313" key="2">
    <source>
        <dbReference type="Proteomes" id="UP000224987"/>
    </source>
</evidence>
<name>A0A1W6JN17_9CAUD</name>
<protein>
    <submittedName>
        <fullName evidence="1">Uncharacterized protein</fullName>
    </submittedName>
</protein>
<evidence type="ECO:0000313" key="1">
    <source>
        <dbReference type="EMBL" id="ARM67592.1"/>
    </source>
</evidence>
<proteinExistence type="predicted"/>